<gene>
    <name evidence="1" type="ORF">BN1356_01025</name>
</gene>
<protein>
    <submittedName>
        <fullName evidence="1">DNA alkylation repair enzyme</fullName>
    </submittedName>
</protein>
<organism evidence="1 2">
    <name type="scientific">Streptococcus varani</name>
    <dbReference type="NCBI Taxonomy" id="1608583"/>
    <lineage>
        <taxon>Bacteria</taxon>
        <taxon>Bacillati</taxon>
        <taxon>Bacillota</taxon>
        <taxon>Bacilli</taxon>
        <taxon>Lactobacillales</taxon>
        <taxon>Streptococcaceae</taxon>
        <taxon>Streptococcus</taxon>
    </lineage>
</organism>
<reference evidence="2" key="1">
    <citation type="submission" date="2015-03" db="EMBL/GenBank/DDBJ databases">
        <authorList>
            <person name="Urmite Genomes"/>
        </authorList>
    </citation>
    <scope>NUCLEOTIDE SEQUENCE [LARGE SCALE GENOMIC DNA]</scope>
    <source>
        <strain evidence="2">FF10</strain>
    </source>
</reference>
<keyword evidence="2" id="KW-1185">Reference proteome</keyword>
<dbReference type="OrthoDB" id="9775346at2"/>
<dbReference type="InterPro" id="IPR014825">
    <property type="entry name" value="DNA_alkylation"/>
</dbReference>
<dbReference type="Gene3D" id="1.20.1660.10">
    <property type="entry name" value="Hypothetical protein (EF3068)"/>
    <property type="match status" value="1"/>
</dbReference>
<dbReference type="EMBL" id="CTEN01000002">
    <property type="protein sequence ID" value="CQR24670.1"/>
    <property type="molecule type" value="Genomic_DNA"/>
</dbReference>
<dbReference type="InterPro" id="IPR016024">
    <property type="entry name" value="ARM-type_fold"/>
</dbReference>
<dbReference type="PANTHER" id="PTHR34070">
    <property type="entry name" value="ARMADILLO-TYPE FOLD"/>
    <property type="match status" value="1"/>
</dbReference>
<accession>A0A0E4H471</accession>
<sequence>MLSRELKDRTLAGFYEARNPEQAVQMEAYMRHQFPFLGIQTSKRRQLSKDFISLSKADKAIDWEFVSELWNLEEREFQYFATDYLRDLQQFLTVDDIPNLRQLVISKSWWDTVDSLDRTIGNINFPSSEIDQIMLDWSTDDNFWLRRIAIDHQLLRKDRMKTALLEKILVNNLDQSEFFINKAMGWILRDYSKTNPEWVEDFLNRNRNGLSNLTIREASKYI</sequence>
<name>A0A0E4H471_9STRE</name>
<dbReference type="CDD" id="cd07064">
    <property type="entry name" value="AlkD_like_1"/>
    <property type="match status" value="1"/>
</dbReference>
<dbReference type="Proteomes" id="UP000198604">
    <property type="component" value="Unassembled WGS sequence"/>
</dbReference>
<dbReference type="PANTHER" id="PTHR34070:SF1">
    <property type="entry name" value="DNA ALKYLATION REPAIR PROTEIN"/>
    <property type="match status" value="1"/>
</dbReference>
<dbReference type="AlphaFoldDB" id="A0A0E4H471"/>
<dbReference type="STRING" id="1608583.BN1356_01025"/>
<evidence type="ECO:0000313" key="1">
    <source>
        <dbReference type="EMBL" id="CQR24670.1"/>
    </source>
</evidence>
<dbReference type="Pfam" id="PF08713">
    <property type="entry name" value="DNA_alkylation"/>
    <property type="match status" value="1"/>
</dbReference>
<dbReference type="Gene3D" id="1.25.40.290">
    <property type="entry name" value="ARM repeat domains"/>
    <property type="match status" value="1"/>
</dbReference>
<dbReference type="SUPFAM" id="SSF48371">
    <property type="entry name" value="ARM repeat"/>
    <property type="match status" value="1"/>
</dbReference>
<dbReference type="RefSeq" id="WP_093650293.1">
    <property type="nucleotide sequence ID" value="NZ_CTEN01000002.1"/>
</dbReference>
<evidence type="ECO:0000313" key="2">
    <source>
        <dbReference type="Proteomes" id="UP000198604"/>
    </source>
</evidence>
<proteinExistence type="predicted"/>